<protein>
    <submittedName>
        <fullName evidence="9">2-octaprenyl-6-methoxyphenol hydroxylase</fullName>
        <ecNumber evidence="9">1.14.13.-</ecNumber>
    </submittedName>
</protein>
<keyword evidence="4" id="KW-0285">Flavoprotein</keyword>
<evidence type="ECO:0000256" key="1">
    <source>
        <dbReference type="ARBA" id="ARBA00001974"/>
    </source>
</evidence>
<dbReference type="InterPro" id="IPR010971">
    <property type="entry name" value="UbiH/COQ6"/>
</dbReference>
<comment type="similarity">
    <text evidence="3">Belongs to the UbiH/COQ6 family.</text>
</comment>
<dbReference type="Pfam" id="PF01494">
    <property type="entry name" value="FAD_binding_3"/>
    <property type="match status" value="1"/>
</dbReference>
<gene>
    <name evidence="9" type="ORF">J2S73_000267</name>
</gene>
<evidence type="ECO:0000313" key="9">
    <source>
        <dbReference type="EMBL" id="MDQ0313830.1"/>
    </source>
</evidence>
<keyword evidence="10" id="KW-1185">Reference proteome</keyword>
<comment type="caution">
    <text evidence="9">The sequence shown here is derived from an EMBL/GenBank/DDBJ whole genome shotgun (WGS) entry which is preliminary data.</text>
</comment>
<dbReference type="InterPro" id="IPR002938">
    <property type="entry name" value="FAD-bd"/>
</dbReference>
<dbReference type="PANTHER" id="PTHR43876:SF7">
    <property type="entry name" value="UBIQUINONE BIOSYNTHESIS MONOOXYGENASE COQ6, MITOCHONDRIAL"/>
    <property type="match status" value="1"/>
</dbReference>
<evidence type="ECO:0000256" key="6">
    <source>
        <dbReference type="ARBA" id="ARBA00023002"/>
    </source>
</evidence>
<keyword evidence="7" id="KW-0503">Monooxygenase</keyword>
<accession>A0AAE4ARH2</accession>
<dbReference type="InterPro" id="IPR018168">
    <property type="entry name" value="Ubi_Hdrlase_CS"/>
</dbReference>
<organism evidence="9 10">
    <name type="scientific">Amorphus orientalis</name>
    <dbReference type="NCBI Taxonomy" id="649198"/>
    <lineage>
        <taxon>Bacteria</taxon>
        <taxon>Pseudomonadati</taxon>
        <taxon>Pseudomonadota</taxon>
        <taxon>Alphaproteobacteria</taxon>
        <taxon>Hyphomicrobiales</taxon>
        <taxon>Amorphaceae</taxon>
        <taxon>Amorphus</taxon>
    </lineage>
</organism>
<dbReference type="SUPFAM" id="SSF51905">
    <property type="entry name" value="FAD/NAD(P)-binding domain"/>
    <property type="match status" value="1"/>
</dbReference>
<proteinExistence type="inferred from homology"/>
<dbReference type="EC" id="1.14.13.-" evidence="9"/>
<comment type="pathway">
    <text evidence="2">Cofactor biosynthesis; ubiquinone biosynthesis.</text>
</comment>
<feature type="domain" description="FAD-binding" evidence="8">
    <location>
        <begin position="8"/>
        <end position="322"/>
    </location>
</feature>
<comment type="cofactor">
    <cofactor evidence="1">
        <name>FAD</name>
        <dbReference type="ChEBI" id="CHEBI:57692"/>
    </cofactor>
</comment>
<evidence type="ECO:0000256" key="5">
    <source>
        <dbReference type="ARBA" id="ARBA00022827"/>
    </source>
</evidence>
<evidence type="ECO:0000256" key="4">
    <source>
        <dbReference type="ARBA" id="ARBA00022630"/>
    </source>
</evidence>
<evidence type="ECO:0000256" key="3">
    <source>
        <dbReference type="ARBA" id="ARBA00005349"/>
    </source>
</evidence>
<dbReference type="NCBIfam" id="TIGR01988">
    <property type="entry name" value="Ubi-OHases"/>
    <property type="match status" value="1"/>
</dbReference>
<dbReference type="GO" id="GO:0110142">
    <property type="term" value="C:ubiquinone biosynthesis complex"/>
    <property type="evidence" value="ECO:0007669"/>
    <property type="project" value="UniProtKB-ARBA"/>
</dbReference>
<dbReference type="RefSeq" id="WP_306883624.1">
    <property type="nucleotide sequence ID" value="NZ_JAUSUL010000001.1"/>
</dbReference>
<keyword evidence="6 9" id="KW-0560">Oxidoreductase</keyword>
<dbReference type="Proteomes" id="UP001229244">
    <property type="component" value="Unassembled WGS sequence"/>
</dbReference>
<dbReference type="FunFam" id="3.50.50.60:FF:000021">
    <property type="entry name" value="Ubiquinone biosynthesis monooxygenase COQ6"/>
    <property type="match status" value="1"/>
</dbReference>
<dbReference type="AlphaFoldDB" id="A0AAE4ARH2"/>
<dbReference type="NCBIfam" id="NF005599">
    <property type="entry name" value="PRK07333.1"/>
    <property type="match status" value="1"/>
</dbReference>
<evidence type="ECO:0000256" key="2">
    <source>
        <dbReference type="ARBA" id="ARBA00004749"/>
    </source>
</evidence>
<evidence type="ECO:0000259" key="8">
    <source>
        <dbReference type="Pfam" id="PF01494"/>
    </source>
</evidence>
<reference evidence="9" key="1">
    <citation type="submission" date="2023-07" db="EMBL/GenBank/DDBJ databases">
        <title>Genomic Encyclopedia of Type Strains, Phase IV (KMG-IV): sequencing the most valuable type-strain genomes for metagenomic binning, comparative biology and taxonomic classification.</title>
        <authorList>
            <person name="Goeker M."/>
        </authorList>
    </citation>
    <scope>NUCLEOTIDE SEQUENCE</scope>
    <source>
        <strain evidence="9">DSM 21202</strain>
    </source>
</reference>
<dbReference type="EMBL" id="JAUSUL010000001">
    <property type="protein sequence ID" value="MDQ0313830.1"/>
    <property type="molecule type" value="Genomic_DNA"/>
</dbReference>
<dbReference type="InterPro" id="IPR051205">
    <property type="entry name" value="UbiH/COQ6_monooxygenase"/>
</dbReference>
<dbReference type="PANTHER" id="PTHR43876">
    <property type="entry name" value="UBIQUINONE BIOSYNTHESIS MONOOXYGENASE COQ6, MITOCHONDRIAL"/>
    <property type="match status" value="1"/>
</dbReference>
<evidence type="ECO:0000313" key="10">
    <source>
        <dbReference type="Proteomes" id="UP001229244"/>
    </source>
</evidence>
<dbReference type="InterPro" id="IPR036188">
    <property type="entry name" value="FAD/NAD-bd_sf"/>
</dbReference>
<dbReference type="GO" id="GO:0071949">
    <property type="term" value="F:FAD binding"/>
    <property type="evidence" value="ECO:0007669"/>
    <property type="project" value="InterPro"/>
</dbReference>
<evidence type="ECO:0000256" key="7">
    <source>
        <dbReference type="ARBA" id="ARBA00023033"/>
    </source>
</evidence>
<dbReference type="GO" id="GO:0006744">
    <property type="term" value="P:ubiquinone biosynthetic process"/>
    <property type="evidence" value="ECO:0007669"/>
    <property type="project" value="InterPro"/>
</dbReference>
<dbReference type="PRINTS" id="PR00420">
    <property type="entry name" value="RNGMNOXGNASE"/>
</dbReference>
<keyword evidence="5" id="KW-0274">FAD</keyword>
<dbReference type="GO" id="GO:0016705">
    <property type="term" value="F:oxidoreductase activity, acting on paired donors, with incorporation or reduction of molecular oxygen"/>
    <property type="evidence" value="ECO:0007669"/>
    <property type="project" value="InterPro"/>
</dbReference>
<dbReference type="Gene3D" id="3.50.50.60">
    <property type="entry name" value="FAD/NAD(P)-binding domain"/>
    <property type="match status" value="2"/>
</dbReference>
<sequence>MSTVSDHVDVAIAGAGSVGMTLALALKRADPRLSVAVIDPKPVDATRGDDRASAIAAAARRMLVRLGVWPDVAADAQSIDEMIITDSRLRDAVRPVFLRFLGDVEPGEPYAHMIPNDVLFPAIARHALDAGIRTFTPDSVRIFETGDAGSELRLASGTRLSAALLIACDGKTSRLRGLAGIRTVGHAYDQSGIVTTVSHELPHQGCAIEHFLPAGPFAVLPLKGNRSSIVWTERTAEANRLVGLDDFSFEIELARRFGPDWGEIRLAGSRSAYPLSVQIARDLVAPRFALAGDAAHAIHPIAGQGLNMGFRDAAALAETVVEARRIGLDIGSLDVLERYQSWRRFDTLEMAATTDLLNRLFSNDVAPVRLARTVGLGLVDRLPGLKRVFIREAAGLAASSPKLLRGEAI</sequence>
<name>A0AAE4ARH2_9HYPH</name>
<dbReference type="GO" id="GO:0004497">
    <property type="term" value="F:monooxygenase activity"/>
    <property type="evidence" value="ECO:0007669"/>
    <property type="project" value="UniProtKB-KW"/>
</dbReference>
<dbReference type="PROSITE" id="PS01304">
    <property type="entry name" value="UBIH"/>
    <property type="match status" value="1"/>
</dbReference>